<protein>
    <submittedName>
        <fullName evidence="2">Uncharacterized protein</fullName>
    </submittedName>
</protein>
<keyword evidence="3" id="KW-1185">Reference proteome</keyword>
<dbReference type="EMBL" id="HF935675">
    <property type="protein sequence ID" value="CCX12023.1"/>
    <property type="molecule type" value="Genomic_DNA"/>
</dbReference>
<name>U4LC75_PYROM</name>
<proteinExistence type="predicted"/>
<reference evidence="2 3" key="1">
    <citation type="journal article" date="2013" name="PLoS Genet.">
        <title>The genome and development-dependent transcriptomes of Pyronema confluens: a window into fungal evolution.</title>
        <authorList>
            <person name="Traeger S."/>
            <person name="Altegoer F."/>
            <person name="Freitag M."/>
            <person name="Gabaldon T."/>
            <person name="Kempken F."/>
            <person name="Kumar A."/>
            <person name="Marcet-Houben M."/>
            <person name="Poggeler S."/>
            <person name="Stajich J.E."/>
            <person name="Nowrousian M."/>
        </authorList>
    </citation>
    <scope>NUCLEOTIDE SEQUENCE [LARGE SCALE GENOMIC DNA]</scope>
    <source>
        <strain evidence="3">CBS 100304</strain>
        <tissue evidence="2">Vegetative mycelium</tissue>
    </source>
</reference>
<evidence type="ECO:0000313" key="3">
    <source>
        <dbReference type="Proteomes" id="UP000018144"/>
    </source>
</evidence>
<evidence type="ECO:0000256" key="1">
    <source>
        <dbReference type="SAM" id="MobiDB-lite"/>
    </source>
</evidence>
<evidence type="ECO:0000313" key="2">
    <source>
        <dbReference type="EMBL" id="CCX12023.1"/>
    </source>
</evidence>
<gene>
    <name evidence="2" type="ORF">PCON_11617</name>
</gene>
<dbReference type="AlphaFoldDB" id="U4LC75"/>
<dbReference type="Proteomes" id="UP000018144">
    <property type="component" value="Unassembled WGS sequence"/>
</dbReference>
<sequence length="245" mass="27901">MVSRRAKANRKVEGTETPTTEEFRKFFGCTPEEYQKFCEKADPVVLRDEGLLHDEGLKNQTNAAKQENTKMGRSIFKECFPEKEKRLPGNQREQDHMLRCFDIRRMRLVRRRKMWLNSKKPTPPTKAQEETLESPSARPLTRSGILVLAFPVNDASVTVPLNALAFPVVSDSFAVPPWVSASPARIMSGPIFPNASPTPLRPGQSLVNALDIEIRVTRPETPARWLGETAFTARMLLRQLYRERP</sequence>
<feature type="region of interest" description="Disordered" evidence="1">
    <location>
        <begin position="116"/>
        <end position="136"/>
    </location>
</feature>
<accession>U4LC75</accession>
<organism evidence="2 3">
    <name type="scientific">Pyronema omphalodes (strain CBS 100304)</name>
    <name type="common">Pyronema confluens</name>
    <dbReference type="NCBI Taxonomy" id="1076935"/>
    <lineage>
        <taxon>Eukaryota</taxon>
        <taxon>Fungi</taxon>
        <taxon>Dikarya</taxon>
        <taxon>Ascomycota</taxon>
        <taxon>Pezizomycotina</taxon>
        <taxon>Pezizomycetes</taxon>
        <taxon>Pezizales</taxon>
        <taxon>Pyronemataceae</taxon>
        <taxon>Pyronema</taxon>
    </lineage>
</organism>